<dbReference type="PANTHER" id="PTHR13116">
    <property type="entry name" value="ER MEMBRANE PROTEIN COMPLEX SUBUNIT 3"/>
    <property type="match status" value="1"/>
</dbReference>
<name>A0AAV8UVK5_9RHOD</name>
<dbReference type="GO" id="GO:0034975">
    <property type="term" value="P:protein folding in endoplasmic reticulum"/>
    <property type="evidence" value="ECO:0007669"/>
    <property type="project" value="TreeGrafter"/>
</dbReference>
<keyword evidence="4 7" id="KW-0812">Transmembrane</keyword>
<accession>A0AAV8UVK5</accession>
<dbReference type="SMART" id="SM01415">
    <property type="entry name" value="DUF106"/>
    <property type="match status" value="1"/>
</dbReference>
<dbReference type="GO" id="GO:0072546">
    <property type="term" value="C:EMC complex"/>
    <property type="evidence" value="ECO:0007669"/>
    <property type="project" value="TreeGrafter"/>
</dbReference>
<dbReference type="Pfam" id="PF01956">
    <property type="entry name" value="EMC3_TMCO1"/>
    <property type="match status" value="1"/>
</dbReference>
<comment type="similarity">
    <text evidence="2">Belongs to the EMC3 family.</text>
</comment>
<evidence type="ECO:0000313" key="8">
    <source>
        <dbReference type="EMBL" id="KAJ8906539.1"/>
    </source>
</evidence>
<comment type="caution">
    <text evidence="8">The sequence shown here is derived from an EMBL/GenBank/DDBJ whole genome shotgun (WGS) entry which is preliminary data.</text>
</comment>
<dbReference type="Proteomes" id="UP001157974">
    <property type="component" value="Unassembled WGS sequence"/>
</dbReference>
<dbReference type="InterPro" id="IPR002809">
    <property type="entry name" value="EMC3/TMCO1"/>
</dbReference>
<comment type="subcellular location">
    <subcellularLocation>
        <location evidence="1">Membrane</location>
        <topology evidence="1">Multi-pass membrane protein</topology>
    </subcellularLocation>
</comment>
<proteinExistence type="inferred from homology"/>
<keyword evidence="6 7" id="KW-0472">Membrane</keyword>
<keyword evidence="5 7" id="KW-1133">Transmembrane helix</keyword>
<reference evidence="8 9" key="1">
    <citation type="journal article" date="2023" name="Nat. Commun.">
        <title>Origin of minicircular mitochondrial genomes in red algae.</title>
        <authorList>
            <person name="Lee Y."/>
            <person name="Cho C.H."/>
            <person name="Lee Y.M."/>
            <person name="Park S.I."/>
            <person name="Yang J.H."/>
            <person name="West J.A."/>
            <person name="Bhattacharya D."/>
            <person name="Yoon H.S."/>
        </authorList>
    </citation>
    <scope>NUCLEOTIDE SEQUENCE [LARGE SCALE GENOMIC DNA]</scope>
    <source>
        <strain evidence="8 9">CCMP1338</strain>
        <tissue evidence="8">Whole cell</tissue>
    </source>
</reference>
<dbReference type="AlphaFoldDB" id="A0AAV8UVK5"/>
<dbReference type="EMBL" id="JAMWBK010000003">
    <property type="protein sequence ID" value="KAJ8906539.1"/>
    <property type="molecule type" value="Genomic_DNA"/>
</dbReference>
<evidence type="ECO:0000313" key="9">
    <source>
        <dbReference type="Proteomes" id="UP001157974"/>
    </source>
</evidence>
<protein>
    <recommendedName>
        <fullName evidence="3">ER membrane protein complex subunit 3</fullName>
    </recommendedName>
</protein>
<evidence type="ECO:0000256" key="2">
    <source>
        <dbReference type="ARBA" id="ARBA00005376"/>
    </source>
</evidence>
<evidence type="ECO:0000256" key="3">
    <source>
        <dbReference type="ARBA" id="ARBA00020822"/>
    </source>
</evidence>
<evidence type="ECO:0000256" key="6">
    <source>
        <dbReference type="ARBA" id="ARBA00023136"/>
    </source>
</evidence>
<sequence length="260" mass="29133">MTGDDLHLDVRIRDWVLIPVAIVTFCMGIMLQSLGILVRRPLKIHQHKIREGATLSRLGQFKRNAGVLPPDQFASRLAFFVEGDDAFLNQQKAQKSLINSFMSPDFMASQLTESMLSFLPQMVFGAFIRYTFGGFTVCKVPFPLPQRFGSMLQSGIELASRDLDVTYVSALSWYILNLFGYQGVYRLVLSSPNMTAGTQSANSRSSASALSGIITDQVEMGWNQSIQGEKATLKKLICKWDVPSAEDELLQIKFKEVYKQ</sequence>
<evidence type="ECO:0000256" key="1">
    <source>
        <dbReference type="ARBA" id="ARBA00004141"/>
    </source>
</evidence>
<feature type="transmembrane region" description="Helical" evidence="7">
    <location>
        <begin position="15"/>
        <end position="38"/>
    </location>
</feature>
<evidence type="ECO:0000256" key="7">
    <source>
        <dbReference type="SAM" id="Phobius"/>
    </source>
</evidence>
<evidence type="ECO:0000256" key="4">
    <source>
        <dbReference type="ARBA" id="ARBA00022692"/>
    </source>
</evidence>
<gene>
    <name evidence="8" type="ORF">NDN08_003032</name>
</gene>
<dbReference type="PANTHER" id="PTHR13116:SF5">
    <property type="entry name" value="ER MEMBRANE PROTEIN COMPLEX SUBUNIT 3"/>
    <property type="match status" value="1"/>
</dbReference>
<keyword evidence="9" id="KW-1185">Reference proteome</keyword>
<dbReference type="InterPro" id="IPR008568">
    <property type="entry name" value="EMC3"/>
</dbReference>
<organism evidence="8 9">
    <name type="scientific">Rhodosorus marinus</name>
    <dbReference type="NCBI Taxonomy" id="101924"/>
    <lineage>
        <taxon>Eukaryota</taxon>
        <taxon>Rhodophyta</taxon>
        <taxon>Stylonematophyceae</taxon>
        <taxon>Stylonematales</taxon>
        <taxon>Stylonemataceae</taxon>
        <taxon>Rhodosorus</taxon>
    </lineage>
</organism>
<evidence type="ECO:0000256" key="5">
    <source>
        <dbReference type="ARBA" id="ARBA00022989"/>
    </source>
</evidence>